<dbReference type="RefSeq" id="WP_058939712.1">
    <property type="nucleotide sequence ID" value="NZ_LLYW01000041.1"/>
</dbReference>
<evidence type="ECO:0000256" key="3">
    <source>
        <dbReference type="RuleBase" id="RU368051"/>
    </source>
</evidence>
<accession>A0A117IST8</accession>
<evidence type="ECO:0000313" key="5">
    <source>
        <dbReference type="Proteomes" id="UP000053462"/>
    </source>
</evidence>
<dbReference type="STRING" id="227598.APY94_11180"/>
<gene>
    <name evidence="4" type="ORF">APY94_11180</name>
</gene>
<name>A0A117IST8_9EURY</name>
<comment type="similarity">
    <text evidence="1 3">Belongs to the UPF0165 family.</text>
</comment>
<sequence>MEEIEAVYEDGVFKPLRKPHLHDREKVVIVVKERVVTEKFLQKLEKLSEALPKFENPSRLIEEDRR</sequence>
<comment type="function">
    <text evidence="3">Antitoxin component of a type II toxin-antitoxin (TA) system.</text>
</comment>
<dbReference type="Pfam" id="PF01954">
    <property type="entry name" value="AF2212-like"/>
    <property type="match status" value="1"/>
</dbReference>
<protein>
    <recommendedName>
        <fullName evidence="3">Antitoxin</fullName>
    </recommendedName>
</protein>
<dbReference type="Proteomes" id="UP000053462">
    <property type="component" value="Unassembled WGS sequence"/>
</dbReference>
<reference evidence="4 5" key="1">
    <citation type="submission" date="2015-10" db="EMBL/GenBank/DDBJ databases">
        <title>Draft genome sequence of Thermococcus celericrescens strain DSM 17994.</title>
        <authorList>
            <person name="Hong S.-J."/>
            <person name="Park C.-E."/>
            <person name="Shin J.-H."/>
        </authorList>
    </citation>
    <scope>NUCLEOTIDE SEQUENCE [LARGE SCALE GENOMIC DNA]</scope>
    <source>
        <strain evidence="4 5">DSM 17994</strain>
    </source>
</reference>
<dbReference type="AlphaFoldDB" id="A0A117IST8"/>
<evidence type="ECO:0000313" key="4">
    <source>
        <dbReference type="EMBL" id="KUH32070.1"/>
    </source>
</evidence>
<dbReference type="InterPro" id="IPR024069">
    <property type="entry name" value="AF2212-like_dom_sf"/>
</dbReference>
<organism evidence="4 5">
    <name type="scientific">Thermococcus celericrescens</name>
    <dbReference type="NCBI Taxonomy" id="227598"/>
    <lineage>
        <taxon>Archaea</taxon>
        <taxon>Methanobacteriati</taxon>
        <taxon>Methanobacteriota</taxon>
        <taxon>Thermococci</taxon>
        <taxon>Thermococcales</taxon>
        <taxon>Thermococcaceae</taxon>
        <taxon>Thermococcus</taxon>
    </lineage>
</organism>
<proteinExistence type="inferred from homology"/>
<dbReference type="SUPFAM" id="SSF141694">
    <property type="entry name" value="AF2212/PG0164-like"/>
    <property type="match status" value="1"/>
</dbReference>
<evidence type="ECO:0000256" key="1">
    <source>
        <dbReference type="ARBA" id="ARBA00006615"/>
    </source>
</evidence>
<dbReference type="EMBL" id="LLYW01000041">
    <property type="protein sequence ID" value="KUH32070.1"/>
    <property type="molecule type" value="Genomic_DNA"/>
</dbReference>
<keyword evidence="2 3" id="KW-1277">Toxin-antitoxin system</keyword>
<dbReference type="Gene3D" id="4.10.1150.10">
    <property type="entry name" value="AF2212/PG0164-like"/>
    <property type="match status" value="1"/>
</dbReference>
<evidence type="ECO:0000256" key="2">
    <source>
        <dbReference type="ARBA" id="ARBA00022649"/>
    </source>
</evidence>
<comment type="caution">
    <text evidence="4">The sequence shown here is derived from an EMBL/GenBank/DDBJ whole genome shotgun (WGS) entry which is preliminary data.</text>
</comment>
<dbReference type="InterPro" id="IPR008203">
    <property type="entry name" value="AF2212-like"/>
</dbReference>
<keyword evidence="5" id="KW-1185">Reference proteome</keyword>